<evidence type="ECO:0000256" key="7">
    <source>
        <dbReference type="ARBA" id="ARBA00049442"/>
    </source>
</evidence>
<evidence type="ECO:0000256" key="8">
    <source>
        <dbReference type="HAMAP-Rule" id="MF_00222"/>
    </source>
</evidence>
<comment type="similarity">
    <text evidence="8">Belongs to the shikimate dehydrogenase family.</text>
</comment>
<dbReference type="RefSeq" id="WP_152891186.1">
    <property type="nucleotide sequence ID" value="NZ_WHJC01000252.1"/>
</dbReference>
<dbReference type="Pfam" id="PF08501">
    <property type="entry name" value="Shikimate_dh_N"/>
    <property type="match status" value="1"/>
</dbReference>
<dbReference type="EC" id="1.1.1.25" evidence="2 8"/>
<feature type="binding site" evidence="8">
    <location>
        <position position="214"/>
    </location>
    <ligand>
        <name>shikimate</name>
        <dbReference type="ChEBI" id="CHEBI:36208"/>
    </ligand>
</feature>
<feature type="binding site" evidence="8">
    <location>
        <position position="212"/>
    </location>
    <ligand>
        <name>NADP(+)</name>
        <dbReference type="ChEBI" id="CHEBI:58349"/>
    </ligand>
</feature>
<feature type="binding site" evidence="8">
    <location>
        <position position="101"/>
    </location>
    <ligand>
        <name>shikimate</name>
        <dbReference type="ChEBI" id="CHEBI:36208"/>
    </ligand>
</feature>
<dbReference type="InterPro" id="IPR011342">
    <property type="entry name" value="Shikimate_DH"/>
</dbReference>
<evidence type="ECO:0000259" key="10">
    <source>
        <dbReference type="Pfam" id="PF08501"/>
    </source>
</evidence>
<dbReference type="Pfam" id="PF01488">
    <property type="entry name" value="Shikimate_DH"/>
    <property type="match status" value="1"/>
</dbReference>
<comment type="caution">
    <text evidence="8">Lacks conserved residue(s) required for the propagation of feature annotation.</text>
</comment>
<dbReference type="InterPro" id="IPR006151">
    <property type="entry name" value="Shikm_DH/Glu-tRNA_Rdtase"/>
</dbReference>
<dbReference type="GO" id="GO:0004764">
    <property type="term" value="F:shikimate 3-dehydrogenase (NADP+) activity"/>
    <property type="evidence" value="ECO:0007669"/>
    <property type="project" value="UniProtKB-UniRule"/>
</dbReference>
<feature type="binding site" evidence="8">
    <location>
        <position position="86"/>
    </location>
    <ligand>
        <name>shikimate</name>
        <dbReference type="ChEBI" id="CHEBI:36208"/>
    </ligand>
</feature>
<keyword evidence="6 8" id="KW-0057">Aromatic amino acid biosynthesis</keyword>
<dbReference type="Proteomes" id="UP000430345">
    <property type="component" value="Unassembled WGS sequence"/>
</dbReference>
<evidence type="ECO:0000256" key="3">
    <source>
        <dbReference type="ARBA" id="ARBA00022605"/>
    </source>
</evidence>
<feature type="binding site" evidence="8">
    <location>
        <begin position="14"/>
        <end position="16"/>
    </location>
    <ligand>
        <name>shikimate</name>
        <dbReference type="ChEBI" id="CHEBI:36208"/>
    </ligand>
</feature>
<comment type="function">
    <text evidence="8">Involved in the biosynthesis of the chorismate, which leads to the biosynthesis of aromatic amino acids. Catalyzes the reversible NADPH linked reduction of 3-dehydroshikimate (DHSA) to yield shikimate (SA).</text>
</comment>
<comment type="catalytic activity">
    <reaction evidence="7 8">
        <text>shikimate + NADP(+) = 3-dehydroshikimate + NADPH + H(+)</text>
        <dbReference type="Rhea" id="RHEA:17737"/>
        <dbReference type="ChEBI" id="CHEBI:15378"/>
        <dbReference type="ChEBI" id="CHEBI:16630"/>
        <dbReference type="ChEBI" id="CHEBI:36208"/>
        <dbReference type="ChEBI" id="CHEBI:57783"/>
        <dbReference type="ChEBI" id="CHEBI:58349"/>
        <dbReference type="EC" id="1.1.1.25"/>
    </reaction>
</comment>
<dbReference type="Gene3D" id="3.40.50.10860">
    <property type="entry name" value="Leucine Dehydrogenase, chain A, domain 1"/>
    <property type="match status" value="1"/>
</dbReference>
<dbReference type="NCBIfam" id="TIGR00507">
    <property type="entry name" value="aroE"/>
    <property type="match status" value="1"/>
</dbReference>
<dbReference type="UniPathway" id="UPA00053">
    <property type="reaction ID" value="UER00087"/>
</dbReference>
<keyword evidence="12" id="KW-1185">Reference proteome</keyword>
<evidence type="ECO:0000259" key="9">
    <source>
        <dbReference type="Pfam" id="PF01488"/>
    </source>
</evidence>
<dbReference type="SUPFAM" id="SSF53223">
    <property type="entry name" value="Aminoacid dehydrogenase-like, N-terminal domain"/>
    <property type="match status" value="1"/>
</dbReference>
<sequence>MDIFGLIGEKLSHSFSPKIHNPIFKELKINGVYNLFSVNRKNSFDIVNSLKILGVKGVNVTIPYKELVMEQLDYISPEAEKIGAINTILIKDEKSYGYNTDYYGFGKMLEREFIEIKNNSFCVLGAGGAAKSIIHYLNDMEAEKITLVSRDKEKAKVKFSNIDIEVIDYEQLKNIKNIYGVINTTPCGMFPNVDKSAISKEVLKKFKVAIDIIYNPQETLFLKWAKDLGLKVVDGLFMLVGQGVKAEEIWNECNISKKCEESIYLNLLKELNNN</sequence>
<feature type="binding site" evidence="8">
    <location>
        <position position="61"/>
    </location>
    <ligand>
        <name>shikimate</name>
        <dbReference type="ChEBI" id="CHEBI:36208"/>
    </ligand>
</feature>
<dbReference type="GO" id="GO:0005829">
    <property type="term" value="C:cytosol"/>
    <property type="evidence" value="ECO:0007669"/>
    <property type="project" value="TreeGrafter"/>
</dbReference>
<name>A0A6I1MQY9_9CLOT</name>
<dbReference type="InterPro" id="IPR046346">
    <property type="entry name" value="Aminoacid_DH-like_N_sf"/>
</dbReference>
<dbReference type="CDD" id="cd01065">
    <property type="entry name" value="NAD_bind_Shikimate_DH"/>
    <property type="match status" value="1"/>
</dbReference>
<feature type="binding site" evidence="8">
    <location>
        <begin position="125"/>
        <end position="129"/>
    </location>
    <ligand>
        <name>NADP(+)</name>
        <dbReference type="ChEBI" id="CHEBI:58349"/>
    </ligand>
</feature>
<dbReference type="InterPro" id="IPR013708">
    <property type="entry name" value="Shikimate_DH-bd_N"/>
</dbReference>
<evidence type="ECO:0000256" key="5">
    <source>
        <dbReference type="ARBA" id="ARBA00023002"/>
    </source>
</evidence>
<evidence type="ECO:0000256" key="6">
    <source>
        <dbReference type="ARBA" id="ARBA00023141"/>
    </source>
</evidence>
<dbReference type="GO" id="GO:0009073">
    <property type="term" value="P:aromatic amino acid family biosynthetic process"/>
    <property type="evidence" value="ECO:0007669"/>
    <property type="project" value="UniProtKB-KW"/>
</dbReference>
<dbReference type="Gene3D" id="3.40.50.720">
    <property type="entry name" value="NAD(P)-binding Rossmann-like Domain"/>
    <property type="match status" value="1"/>
</dbReference>
<accession>A0A6I1MQY9</accession>
<protein>
    <recommendedName>
        <fullName evidence="2 8">Shikimate dehydrogenase (NADP(+))</fullName>
        <shortName evidence="8">SDH</shortName>
        <ecNumber evidence="2 8">1.1.1.25</ecNumber>
    </recommendedName>
</protein>
<evidence type="ECO:0000256" key="4">
    <source>
        <dbReference type="ARBA" id="ARBA00022857"/>
    </source>
</evidence>
<comment type="subunit">
    <text evidence="8">Homodimer.</text>
</comment>
<keyword evidence="3 8" id="KW-0028">Amino-acid biosynthesis</keyword>
<reference evidence="11 12" key="1">
    <citation type="submission" date="2019-10" db="EMBL/GenBank/DDBJ databases">
        <title>The Genome Sequence of Clostridium tarantellae Isolated from Fish Brain.</title>
        <authorList>
            <person name="Bano L."/>
            <person name="Kiel M."/>
            <person name="Sales G."/>
            <person name="Doxey A.C."/>
            <person name="Mansfield M.J."/>
            <person name="Schiavone M."/>
            <person name="Rossetto O."/>
            <person name="Pirazzini M."/>
            <person name="Dobrindt U."/>
            <person name="Montecucco C."/>
        </authorList>
    </citation>
    <scope>NUCLEOTIDE SEQUENCE [LARGE SCALE GENOMIC DNA]</scope>
    <source>
        <strain evidence="11 12">DSM 3997</strain>
    </source>
</reference>
<dbReference type="EMBL" id="WHJC01000252">
    <property type="protein sequence ID" value="MPQ44587.1"/>
    <property type="molecule type" value="Genomic_DNA"/>
</dbReference>
<feature type="binding site" evidence="8">
    <location>
        <position position="242"/>
    </location>
    <ligand>
        <name>shikimate</name>
        <dbReference type="ChEBI" id="CHEBI:36208"/>
    </ligand>
</feature>
<evidence type="ECO:0000256" key="2">
    <source>
        <dbReference type="ARBA" id="ARBA00012962"/>
    </source>
</evidence>
<dbReference type="PANTHER" id="PTHR21089">
    <property type="entry name" value="SHIKIMATE DEHYDROGENASE"/>
    <property type="match status" value="1"/>
</dbReference>
<proteinExistence type="inferred from homology"/>
<evidence type="ECO:0000313" key="11">
    <source>
        <dbReference type="EMBL" id="MPQ44587.1"/>
    </source>
</evidence>
<dbReference type="PANTHER" id="PTHR21089:SF1">
    <property type="entry name" value="BIFUNCTIONAL 3-DEHYDROQUINATE DEHYDRATASE_SHIKIMATE DEHYDROGENASE, CHLOROPLASTIC"/>
    <property type="match status" value="1"/>
</dbReference>
<dbReference type="OrthoDB" id="9792692at2"/>
<feature type="domain" description="Quinate/shikimate 5-dehydrogenase/glutamyl-tRNA reductase" evidence="9">
    <location>
        <begin position="110"/>
        <end position="196"/>
    </location>
</feature>
<dbReference type="InterPro" id="IPR036291">
    <property type="entry name" value="NAD(P)-bd_dom_sf"/>
</dbReference>
<organism evidence="11 12">
    <name type="scientific">Clostridium tarantellae</name>
    <dbReference type="NCBI Taxonomy" id="39493"/>
    <lineage>
        <taxon>Bacteria</taxon>
        <taxon>Bacillati</taxon>
        <taxon>Bacillota</taxon>
        <taxon>Clostridia</taxon>
        <taxon>Eubacteriales</taxon>
        <taxon>Clostridiaceae</taxon>
        <taxon>Clostridium</taxon>
    </lineage>
</organism>
<feature type="domain" description="Shikimate dehydrogenase substrate binding N-terminal" evidence="10">
    <location>
        <begin position="6"/>
        <end position="88"/>
    </location>
</feature>
<comment type="caution">
    <text evidence="11">The sequence shown here is derived from an EMBL/GenBank/DDBJ whole genome shotgun (WGS) entry which is preliminary data.</text>
</comment>
<evidence type="ECO:0000313" key="12">
    <source>
        <dbReference type="Proteomes" id="UP000430345"/>
    </source>
</evidence>
<dbReference type="SUPFAM" id="SSF51735">
    <property type="entry name" value="NAD(P)-binding Rossmann-fold domains"/>
    <property type="match status" value="1"/>
</dbReference>
<keyword evidence="5 8" id="KW-0560">Oxidoreductase</keyword>
<evidence type="ECO:0000256" key="1">
    <source>
        <dbReference type="ARBA" id="ARBA00004871"/>
    </source>
</evidence>
<dbReference type="AlphaFoldDB" id="A0A6I1MQY9"/>
<dbReference type="GO" id="GO:0009423">
    <property type="term" value="P:chorismate biosynthetic process"/>
    <property type="evidence" value="ECO:0007669"/>
    <property type="project" value="UniProtKB-UniRule"/>
</dbReference>
<dbReference type="GO" id="GO:0019632">
    <property type="term" value="P:shikimate metabolic process"/>
    <property type="evidence" value="ECO:0007669"/>
    <property type="project" value="InterPro"/>
</dbReference>
<gene>
    <name evidence="8 11" type="primary">aroE</name>
    <name evidence="11" type="ORF">GBZ86_12620</name>
</gene>
<feature type="binding site" evidence="8">
    <location>
        <position position="235"/>
    </location>
    <ligand>
        <name>NADP(+)</name>
        <dbReference type="ChEBI" id="CHEBI:58349"/>
    </ligand>
</feature>
<comment type="pathway">
    <text evidence="1 8">Metabolic intermediate biosynthesis; chorismate biosynthesis; chorismate from D-erythrose 4-phosphate and phosphoenolpyruvate: step 4/7.</text>
</comment>
<dbReference type="GO" id="GO:0050661">
    <property type="term" value="F:NADP binding"/>
    <property type="evidence" value="ECO:0007669"/>
    <property type="project" value="InterPro"/>
</dbReference>
<keyword evidence="4 8" id="KW-0521">NADP</keyword>
<dbReference type="GO" id="GO:0008652">
    <property type="term" value="P:amino acid biosynthetic process"/>
    <property type="evidence" value="ECO:0007669"/>
    <property type="project" value="UniProtKB-KW"/>
</dbReference>
<feature type="active site" description="Proton acceptor" evidence="8">
    <location>
        <position position="65"/>
    </location>
</feature>
<dbReference type="HAMAP" id="MF_00222">
    <property type="entry name" value="Shikimate_DH_AroE"/>
    <property type="match status" value="1"/>
</dbReference>
<dbReference type="InterPro" id="IPR022893">
    <property type="entry name" value="Shikimate_DH_fam"/>
</dbReference>